<feature type="compositionally biased region" description="Polar residues" evidence="14">
    <location>
        <begin position="279"/>
        <end position="288"/>
    </location>
</feature>
<keyword evidence="15" id="KW-1133">Transmembrane helix</keyword>
<dbReference type="PROSITE" id="PS52012">
    <property type="entry name" value="CFEM"/>
    <property type="match status" value="1"/>
</dbReference>
<feature type="compositionally biased region" description="Low complexity" evidence="14">
    <location>
        <begin position="199"/>
        <end position="247"/>
    </location>
</feature>
<evidence type="ECO:0000256" key="16">
    <source>
        <dbReference type="SAM" id="SignalP"/>
    </source>
</evidence>
<evidence type="ECO:0000256" key="11">
    <source>
        <dbReference type="ARBA" id="ARBA00023157"/>
    </source>
</evidence>
<dbReference type="InterPro" id="IPR008427">
    <property type="entry name" value="Extracellular_membr_CFEM_dom"/>
</dbReference>
<keyword evidence="9" id="KW-0408">Iron</keyword>
<keyword evidence="11" id="KW-1015">Disulfide bond</keyword>
<feature type="compositionally biased region" description="Gly residues" evidence="14">
    <location>
        <begin position="174"/>
        <end position="198"/>
    </location>
</feature>
<accession>A0ABR1JGI3</accession>
<evidence type="ECO:0000313" key="18">
    <source>
        <dbReference type="EMBL" id="KAK7461286.1"/>
    </source>
</evidence>
<evidence type="ECO:0000256" key="10">
    <source>
        <dbReference type="ARBA" id="ARBA00023136"/>
    </source>
</evidence>
<keyword evidence="7" id="KW-0479">Metal-binding</keyword>
<feature type="compositionally biased region" description="Low complexity" evidence="14">
    <location>
        <begin position="266"/>
        <end position="278"/>
    </location>
</feature>
<dbReference type="InterPro" id="IPR051735">
    <property type="entry name" value="CFEM_domain"/>
</dbReference>
<evidence type="ECO:0000256" key="6">
    <source>
        <dbReference type="ARBA" id="ARBA00022617"/>
    </source>
</evidence>
<protein>
    <recommendedName>
        <fullName evidence="17">CFEM domain-containing protein</fullName>
    </recommendedName>
</protein>
<evidence type="ECO:0000256" key="1">
    <source>
        <dbReference type="ARBA" id="ARBA00004609"/>
    </source>
</evidence>
<evidence type="ECO:0000256" key="4">
    <source>
        <dbReference type="ARBA" id="ARBA00022475"/>
    </source>
</evidence>
<evidence type="ECO:0000256" key="12">
    <source>
        <dbReference type="ARBA" id="ARBA00023180"/>
    </source>
</evidence>
<feature type="transmembrane region" description="Helical" evidence="15">
    <location>
        <begin position="292"/>
        <end position="316"/>
    </location>
</feature>
<evidence type="ECO:0000256" key="9">
    <source>
        <dbReference type="ARBA" id="ARBA00023004"/>
    </source>
</evidence>
<keyword evidence="10 15" id="KW-0472">Membrane</keyword>
<comment type="caution">
    <text evidence="18">The sequence shown here is derived from an EMBL/GenBank/DDBJ whole genome shotgun (WGS) entry which is preliminary data.</text>
</comment>
<feature type="compositionally biased region" description="Pro residues" evidence="14">
    <location>
        <begin position="149"/>
        <end position="166"/>
    </location>
</feature>
<keyword evidence="5" id="KW-0964">Secreted</keyword>
<organism evidence="18 19">
    <name type="scientific">Marasmiellus scandens</name>
    <dbReference type="NCBI Taxonomy" id="2682957"/>
    <lineage>
        <taxon>Eukaryota</taxon>
        <taxon>Fungi</taxon>
        <taxon>Dikarya</taxon>
        <taxon>Basidiomycota</taxon>
        <taxon>Agaricomycotina</taxon>
        <taxon>Agaricomycetes</taxon>
        <taxon>Agaricomycetidae</taxon>
        <taxon>Agaricales</taxon>
        <taxon>Marasmiineae</taxon>
        <taxon>Omphalotaceae</taxon>
        <taxon>Marasmiellus</taxon>
    </lineage>
</organism>
<keyword evidence="8 16" id="KW-0732">Signal</keyword>
<evidence type="ECO:0000313" key="19">
    <source>
        <dbReference type="Proteomes" id="UP001498398"/>
    </source>
</evidence>
<comment type="similarity">
    <text evidence="3">Belongs to the RBT5 family.</text>
</comment>
<evidence type="ECO:0000256" key="14">
    <source>
        <dbReference type="SAM" id="MobiDB-lite"/>
    </source>
</evidence>
<feature type="chain" id="PRO_5045045482" description="CFEM domain-containing protein" evidence="16">
    <location>
        <begin position="19"/>
        <end position="318"/>
    </location>
</feature>
<reference evidence="18 19" key="1">
    <citation type="submission" date="2024-01" db="EMBL/GenBank/DDBJ databases">
        <title>A draft genome for the cacao thread blight pathogen Marasmiellus scandens.</title>
        <authorList>
            <person name="Baruah I.K."/>
            <person name="Leung J."/>
            <person name="Bukari Y."/>
            <person name="Amoako-Attah I."/>
            <person name="Meinhardt L.W."/>
            <person name="Bailey B.A."/>
            <person name="Cohen S.P."/>
        </authorList>
    </citation>
    <scope>NUCLEOTIDE SEQUENCE [LARGE SCALE GENOMIC DNA]</scope>
    <source>
        <strain evidence="18 19">GH-19</strain>
    </source>
</reference>
<dbReference type="Proteomes" id="UP001498398">
    <property type="component" value="Unassembled WGS sequence"/>
</dbReference>
<keyword evidence="13" id="KW-0449">Lipoprotein</keyword>
<evidence type="ECO:0000256" key="8">
    <source>
        <dbReference type="ARBA" id="ARBA00022729"/>
    </source>
</evidence>
<keyword evidence="6" id="KW-0349">Heme</keyword>
<sequence>MFNKLVGILVLAVLSASAQTCGGNECISSCIQQALPSSTCSSQTDIHCICNDSKFQSAAASCIYSKCPGQLQAALKLQQEMCSASQCISDCVNQSAPKAACGTQDIKCICSDSTFTNAASQCVMSNCPDQADNARQIQQDMCSMAGACTPPPSPPSSSPSSPPPSSSPSNPGSGSSGGSGGNSGSSGSGSGSSGGTSGSSGSSSSGSSGSSSSSGSGPTSASSSDSSAAGASSTSSGYTSSGSASSSHASTALTTGIHTSVSLSHTVSGTTTGTVSGSPSARTGTGNSAAPAVLVSAPGAAFAAVIGLAGVVYGAFAL</sequence>
<name>A0ABR1JGI3_9AGAR</name>
<evidence type="ECO:0000256" key="15">
    <source>
        <dbReference type="SAM" id="Phobius"/>
    </source>
</evidence>
<keyword evidence="12" id="KW-0325">Glycoprotein</keyword>
<proteinExistence type="inferred from homology"/>
<dbReference type="Pfam" id="PF05730">
    <property type="entry name" value="CFEM"/>
    <property type="match status" value="2"/>
</dbReference>
<dbReference type="PANTHER" id="PTHR37928">
    <property type="entry name" value="CFEM DOMAIN PROTEIN (AFU_ORTHOLOGUE AFUA_6G14090)"/>
    <property type="match status" value="1"/>
</dbReference>
<evidence type="ECO:0000256" key="13">
    <source>
        <dbReference type="ARBA" id="ARBA00023288"/>
    </source>
</evidence>
<evidence type="ECO:0000256" key="2">
    <source>
        <dbReference type="ARBA" id="ARBA00004613"/>
    </source>
</evidence>
<dbReference type="EMBL" id="JBANRG010000013">
    <property type="protein sequence ID" value="KAK7461286.1"/>
    <property type="molecule type" value="Genomic_DNA"/>
</dbReference>
<keyword evidence="4" id="KW-1003">Cell membrane</keyword>
<feature type="region of interest" description="Disordered" evidence="14">
    <location>
        <begin position="144"/>
        <end position="248"/>
    </location>
</feature>
<dbReference type="SMART" id="SM00747">
    <property type="entry name" value="CFEM"/>
    <property type="match status" value="2"/>
</dbReference>
<keyword evidence="15" id="KW-0812">Transmembrane</keyword>
<evidence type="ECO:0000259" key="17">
    <source>
        <dbReference type="PROSITE" id="PS52012"/>
    </source>
</evidence>
<dbReference type="PANTHER" id="PTHR37928:SF1">
    <property type="entry name" value="CFEM DOMAIN PROTEIN (AFU_ORTHOLOGUE AFUA_6G14090)"/>
    <property type="match status" value="1"/>
</dbReference>
<feature type="signal peptide" evidence="16">
    <location>
        <begin position="1"/>
        <end position="18"/>
    </location>
</feature>
<comment type="subcellular location">
    <subcellularLocation>
        <location evidence="1">Cell membrane</location>
        <topology evidence="1">Lipid-anchor</topology>
        <topology evidence="1">GPI-anchor</topology>
    </subcellularLocation>
    <subcellularLocation>
        <location evidence="2">Secreted</location>
    </subcellularLocation>
</comment>
<gene>
    <name evidence="18" type="ORF">VKT23_008465</name>
</gene>
<evidence type="ECO:0000256" key="5">
    <source>
        <dbReference type="ARBA" id="ARBA00022525"/>
    </source>
</evidence>
<evidence type="ECO:0000256" key="7">
    <source>
        <dbReference type="ARBA" id="ARBA00022723"/>
    </source>
</evidence>
<feature type="region of interest" description="Disordered" evidence="14">
    <location>
        <begin position="266"/>
        <end position="288"/>
    </location>
</feature>
<keyword evidence="19" id="KW-1185">Reference proteome</keyword>
<evidence type="ECO:0000256" key="3">
    <source>
        <dbReference type="ARBA" id="ARBA00010031"/>
    </source>
</evidence>
<feature type="domain" description="CFEM" evidence="17">
    <location>
        <begin position="59"/>
        <end position="169"/>
    </location>
</feature>